<dbReference type="Gene3D" id="1.10.8.870">
    <property type="entry name" value="Alpha-glycerophosphate oxidase, cap domain"/>
    <property type="match status" value="1"/>
</dbReference>
<evidence type="ECO:0000256" key="2">
    <source>
        <dbReference type="ARBA" id="ARBA00007330"/>
    </source>
</evidence>
<dbReference type="InterPro" id="IPR038299">
    <property type="entry name" value="DAO_C_sf"/>
</dbReference>
<keyword evidence="5" id="KW-0560">Oxidoreductase</keyword>
<dbReference type="OrthoDB" id="9766796at2"/>
<sequence length="525" mass="57354">MSALSPNQSWRREEQLAQIAGQSFDVLVIGGGASGAGVFLDALSRGLSAAIIDKQDFTAGTSSRSTKLVHGGVRYLEQAVKELDLSKYTLVKEALAERRRMLEMAPHLAWKLNLVTPVKGWFGLPYMRIGLGVYDFLSGSQRIGESRIESKATLSSVCPDLDVKPLTGGVSYFDGQFDDARYGISMVRTGLEMGGAALNYCAVTDLIHSDTGVSGVSCVDRFTGKTFDVHAKAVVNCTGPWTDELRLKANPACKPMMTVSSGVHLVIERDLLPEGRGILIPETEDGRVLFMLPWLGSTLIGTTDDEARLTDNPKASDAEIDYILRTVNSWLTKPVQRTEVTAAWSGLRPLVSDPEAQSTASVTRDHVVLNDNGLISLTGGKWTTWRKMAEDCMDKVIEAHSLKAGPCNTLDLRLVGARGDRQQAMQAIRHLPESIREHLWQCYGDRAAQVLSFGSAEPLVEGAPYIEAELGYLFDQEGACTAEDILTRRWRVAMLNEQLADRLGEKVKVFLEGQTCNGSKIACRA</sequence>
<dbReference type="GO" id="GO:0004368">
    <property type="term" value="F:glycerol-3-phosphate dehydrogenase (quinone) activity"/>
    <property type="evidence" value="ECO:0007669"/>
    <property type="project" value="InterPro"/>
</dbReference>
<keyword evidence="3" id="KW-0285">Flavoprotein</keyword>
<dbReference type="InterPro" id="IPR006076">
    <property type="entry name" value="FAD-dep_OxRdtase"/>
</dbReference>
<evidence type="ECO:0000256" key="3">
    <source>
        <dbReference type="ARBA" id="ARBA00022630"/>
    </source>
</evidence>
<dbReference type="InterPro" id="IPR000447">
    <property type="entry name" value="G3P_DH_FAD-dep"/>
</dbReference>
<dbReference type="Pfam" id="PF16901">
    <property type="entry name" value="DAO_C"/>
    <property type="match status" value="1"/>
</dbReference>
<evidence type="ECO:0000313" key="8">
    <source>
        <dbReference type="EMBL" id="TCS43921.1"/>
    </source>
</evidence>
<organism evidence="8 9">
    <name type="scientific">Reinekea marinisedimentorum</name>
    <dbReference type="NCBI Taxonomy" id="230495"/>
    <lineage>
        <taxon>Bacteria</taxon>
        <taxon>Pseudomonadati</taxon>
        <taxon>Pseudomonadota</taxon>
        <taxon>Gammaproteobacteria</taxon>
        <taxon>Oceanospirillales</taxon>
        <taxon>Saccharospirillaceae</taxon>
        <taxon>Reinekea</taxon>
    </lineage>
</organism>
<dbReference type="Pfam" id="PF01266">
    <property type="entry name" value="DAO"/>
    <property type="match status" value="1"/>
</dbReference>
<dbReference type="Gene3D" id="3.50.50.60">
    <property type="entry name" value="FAD/NAD(P)-binding domain"/>
    <property type="match status" value="1"/>
</dbReference>
<dbReference type="SUPFAM" id="SSF51905">
    <property type="entry name" value="FAD/NAD(P)-binding domain"/>
    <property type="match status" value="1"/>
</dbReference>
<dbReference type="GO" id="GO:0006072">
    <property type="term" value="P:glycerol-3-phosphate metabolic process"/>
    <property type="evidence" value="ECO:0007669"/>
    <property type="project" value="InterPro"/>
</dbReference>
<dbReference type="InterPro" id="IPR036188">
    <property type="entry name" value="FAD/NAD-bd_sf"/>
</dbReference>
<dbReference type="EMBL" id="SLZR01000001">
    <property type="protein sequence ID" value="TCS43921.1"/>
    <property type="molecule type" value="Genomic_DNA"/>
</dbReference>
<evidence type="ECO:0000256" key="4">
    <source>
        <dbReference type="ARBA" id="ARBA00022827"/>
    </source>
</evidence>
<accession>A0A4R3IBR5</accession>
<protein>
    <submittedName>
        <fullName evidence="8">Glycerol-3-phosphate dehydrogenase</fullName>
    </submittedName>
</protein>
<dbReference type="Gene3D" id="3.30.9.10">
    <property type="entry name" value="D-Amino Acid Oxidase, subunit A, domain 2"/>
    <property type="match status" value="1"/>
</dbReference>
<feature type="domain" description="FAD dependent oxidoreductase" evidence="6">
    <location>
        <begin position="25"/>
        <end position="384"/>
    </location>
</feature>
<reference evidence="8 9" key="1">
    <citation type="submission" date="2019-03" db="EMBL/GenBank/DDBJ databases">
        <title>Genomic Encyclopedia of Archaeal and Bacterial Type Strains, Phase II (KMG-II): from individual species to whole genera.</title>
        <authorList>
            <person name="Goeker M."/>
        </authorList>
    </citation>
    <scope>NUCLEOTIDE SEQUENCE [LARGE SCALE GENOMIC DNA]</scope>
    <source>
        <strain evidence="8 9">DSM 15388</strain>
    </source>
</reference>
<comment type="cofactor">
    <cofactor evidence="1">
        <name>FAD</name>
        <dbReference type="ChEBI" id="CHEBI:57692"/>
    </cofactor>
</comment>
<comment type="similarity">
    <text evidence="2">Belongs to the FAD-dependent glycerol-3-phosphate dehydrogenase family.</text>
</comment>
<evidence type="ECO:0000259" key="6">
    <source>
        <dbReference type="Pfam" id="PF01266"/>
    </source>
</evidence>
<keyword evidence="9" id="KW-1185">Reference proteome</keyword>
<dbReference type="RefSeq" id="WP_132699089.1">
    <property type="nucleotide sequence ID" value="NZ_SLZR01000001.1"/>
</dbReference>
<dbReference type="SUPFAM" id="SSF54373">
    <property type="entry name" value="FAD-linked reductases, C-terminal domain"/>
    <property type="match status" value="1"/>
</dbReference>
<feature type="domain" description="Alpha-glycerophosphate oxidase C-terminal" evidence="7">
    <location>
        <begin position="407"/>
        <end position="507"/>
    </location>
</feature>
<dbReference type="AlphaFoldDB" id="A0A4R3IBR5"/>
<evidence type="ECO:0000259" key="7">
    <source>
        <dbReference type="Pfam" id="PF16901"/>
    </source>
</evidence>
<dbReference type="PRINTS" id="PR01001">
    <property type="entry name" value="FADG3PDH"/>
</dbReference>
<evidence type="ECO:0000256" key="1">
    <source>
        <dbReference type="ARBA" id="ARBA00001974"/>
    </source>
</evidence>
<keyword evidence="4" id="KW-0274">FAD</keyword>
<proteinExistence type="inferred from homology"/>
<dbReference type="InterPro" id="IPR031656">
    <property type="entry name" value="DAO_C"/>
</dbReference>
<comment type="caution">
    <text evidence="8">The sequence shown here is derived from an EMBL/GenBank/DDBJ whole genome shotgun (WGS) entry which is preliminary data.</text>
</comment>
<evidence type="ECO:0000256" key="5">
    <source>
        <dbReference type="ARBA" id="ARBA00023002"/>
    </source>
</evidence>
<evidence type="ECO:0000313" key="9">
    <source>
        <dbReference type="Proteomes" id="UP000295793"/>
    </source>
</evidence>
<dbReference type="PANTHER" id="PTHR11985">
    <property type="entry name" value="GLYCEROL-3-PHOSPHATE DEHYDROGENASE"/>
    <property type="match status" value="1"/>
</dbReference>
<name>A0A4R3IBR5_9GAMM</name>
<dbReference type="Proteomes" id="UP000295793">
    <property type="component" value="Unassembled WGS sequence"/>
</dbReference>
<dbReference type="PANTHER" id="PTHR11985:SF15">
    <property type="entry name" value="GLYCEROL-3-PHOSPHATE DEHYDROGENASE, MITOCHONDRIAL"/>
    <property type="match status" value="1"/>
</dbReference>
<gene>
    <name evidence="8" type="ORF">BCF53_101264</name>
</gene>